<dbReference type="AlphaFoldDB" id="A0A1T5CLH3"/>
<keyword evidence="3" id="KW-1185">Reference proteome</keyword>
<dbReference type="NCBIfam" id="TIGR04433">
    <property type="entry name" value="UrcA_uranyl"/>
    <property type="match status" value="1"/>
</dbReference>
<dbReference type="InterPro" id="IPR030972">
    <property type="entry name" value="UrcA_uranyl"/>
</dbReference>
<evidence type="ECO:0000256" key="1">
    <source>
        <dbReference type="SAM" id="SignalP"/>
    </source>
</evidence>
<protein>
    <submittedName>
        <fullName evidence="2">UrcA family protein</fullName>
    </submittedName>
</protein>
<name>A0A1T5CLH3_9SPHN</name>
<organism evidence="2 3">
    <name type="scientific">Rhizorhabdus histidinilytica</name>
    <dbReference type="NCBI Taxonomy" id="439228"/>
    <lineage>
        <taxon>Bacteria</taxon>
        <taxon>Pseudomonadati</taxon>
        <taxon>Pseudomonadota</taxon>
        <taxon>Alphaproteobacteria</taxon>
        <taxon>Sphingomonadales</taxon>
        <taxon>Sphingomonadaceae</taxon>
        <taxon>Rhizorhabdus</taxon>
    </lineage>
</organism>
<dbReference type="EMBL" id="FUYM01000004">
    <property type="protein sequence ID" value="SKB60338.1"/>
    <property type="molecule type" value="Genomic_DNA"/>
</dbReference>
<accession>A0A1T5CLH3</accession>
<dbReference type="RefSeq" id="WP_079648050.1">
    <property type="nucleotide sequence ID" value="NZ_FUYM01000004.1"/>
</dbReference>
<dbReference type="Proteomes" id="UP000189818">
    <property type="component" value="Unassembled WGS sequence"/>
</dbReference>
<keyword evidence="1" id="KW-0732">Signal</keyword>
<dbReference type="OrthoDB" id="7471582at2"/>
<evidence type="ECO:0000313" key="2">
    <source>
        <dbReference type="EMBL" id="SKB60338.1"/>
    </source>
</evidence>
<sequence>MTRSISTTSLAAIAGALLLGAATPAFAQDGEELVVTGRYGKVPDSVQSLSQTVSYADLDLSTKGGRAEFRHRLKLTARYLCEKLGESSTSTPIAPSCQDAAVSDALKRAGTIEESFAPRGTAWVAAPRWHAPYPDDWYSRYPD</sequence>
<evidence type="ECO:0000313" key="3">
    <source>
        <dbReference type="Proteomes" id="UP000189818"/>
    </source>
</evidence>
<reference evidence="3" key="1">
    <citation type="submission" date="2017-02" db="EMBL/GenBank/DDBJ databases">
        <authorList>
            <person name="Varghese N."/>
            <person name="Submissions S."/>
        </authorList>
    </citation>
    <scope>NUCLEOTIDE SEQUENCE [LARGE SCALE GENOMIC DNA]</scope>
    <source>
        <strain evidence="3">UM2</strain>
    </source>
</reference>
<feature type="signal peptide" evidence="1">
    <location>
        <begin position="1"/>
        <end position="27"/>
    </location>
</feature>
<feature type="chain" id="PRO_5013069477" evidence="1">
    <location>
        <begin position="28"/>
        <end position="143"/>
    </location>
</feature>
<gene>
    <name evidence="2" type="ORF">SAMN06295920_104137</name>
</gene>
<proteinExistence type="predicted"/>